<organism evidence="2">
    <name type="scientific">marine sediment metagenome</name>
    <dbReference type="NCBI Taxonomy" id="412755"/>
    <lineage>
        <taxon>unclassified sequences</taxon>
        <taxon>metagenomes</taxon>
        <taxon>ecological metagenomes</taxon>
    </lineage>
</organism>
<name>A0A0F9LMW2_9ZZZZ</name>
<protein>
    <submittedName>
        <fullName evidence="2">Uncharacterized protein</fullName>
    </submittedName>
</protein>
<comment type="caution">
    <text evidence="2">The sequence shown here is derived from an EMBL/GenBank/DDBJ whole genome shotgun (WGS) entry which is preliminary data.</text>
</comment>
<evidence type="ECO:0000256" key="1">
    <source>
        <dbReference type="ARBA" id="ARBA00022975"/>
    </source>
</evidence>
<reference evidence="2" key="1">
    <citation type="journal article" date="2015" name="Nature">
        <title>Complex archaea that bridge the gap between prokaryotes and eukaryotes.</title>
        <authorList>
            <person name="Spang A."/>
            <person name="Saw J.H."/>
            <person name="Jorgensen S.L."/>
            <person name="Zaremba-Niedzwiedzka K."/>
            <person name="Martijn J."/>
            <person name="Lind A.E."/>
            <person name="van Eijk R."/>
            <person name="Schleper C."/>
            <person name="Guy L."/>
            <person name="Ettema T.J."/>
        </authorList>
    </citation>
    <scope>NUCLEOTIDE SEQUENCE</scope>
</reference>
<dbReference type="InterPro" id="IPR036792">
    <property type="entry name" value="Asp_carbatrfase_reg_C_sf"/>
</dbReference>
<dbReference type="SUPFAM" id="SSF57825">
    <property type="entry name" value="Aspartate carbamoyltransferase, Regulatory-chain, C-terminal domain"/>
    <property type="match status" value="1"/>
</dbReference>
<dbReference type="AlphaFoldDB" id="A0A0F9LMW2"/>
<evidence type="ECO:0000313" key="2">
    <source>
        <dbReference type="EMBL" id="KKM44036.1"/>
    </source>
</evidence>
<dbReference type="EMBL" id="LAZR01012081">
    <property type="protein sequence ID" value="KKM44036.1"/>
    <property type="molecule type" value="Genomic_DNA"/>
</dbReference>
<accession>A0A0F9LMW2</accession>
<keyword evidence="1" id="KW-0665">Pyrimidine biosynthesis</keyword>
<sequence length="166" mass="19293">MHARELEIKESVELAENLVKAESKHYNIYLDISLNDDLLAERVVSDLIRTIQFSRKKDKFKVGEIIKLSITTNKEYLKKYIEQNRMVISDKVTASNFKLNHDQFSKEVEGTFKRLNLCPNKNCSASLKDNIILKLKNKAEIKCPYCSSVLKMDKINNIDFSFSRID</sequence>
<dbReference type="GO" id="GO:0006221">
    <property type="term" value="P:pyrimidine nucleotide biosynthetic process"/>
    <property type="evidence" value="ECO:0007669"/>
    <property type="project" value="UniProtKB-KW"/>
</dbReference>
<gene>
    <name evidence="2" type="ORF">LCGC14_1562160</name>
</gene>
<dbReference type="Pfam" id="PF19302">
    <property type="entry name" value="DUF5915"/>
    <property type="match status" value="1"/>
</dbReference>
<proteinExistence type="predicted"/>